<organism evidence="2 3">
    <name type="scientific">Streptomyces microflavus</name>
    <name type="common">Streptomyces lipmanii</name>
    <dbReference type="NCBI Taxonomy" id="1919"/>
    <lineage>
        <taxon>Bacteria</taxon>
        <taxon>Bacillati</taxon>
        <taxon>Actinomycetota</taxon>
        <taxon>Actinomycetes</taxon>
        <taxon>Kitasatosporales</taxon>
        <taxon>Streptomycetaceae</taxon>
        <taxon>Streptomyces</taxon>
    </lineage>
</organism>
<dbReference type="Proteomes" id="UP000498740">
    <property type="component" value="Unassembled WGS sequence"/>
</dbReference>
<protein>
    <submittedName>
        <fullName evidence="2">Uncharacterized protein</fullName>
    </submittedName>
</protein>
<accession>A0A7J0CM12</accession>
<dbReference type="AlphaFoldDB" id="A0A7J0CM12"/>
<reference evidence="2 3" key="1">
    <citation type="submission" date="2020-05" db="EMBL/GenBank/DDBJ databases">
        <title>Whole genome shotgun sequence of Streptomyces microflavus NBRC 13062.</title>
        <authorList>
            <person name="Komaki H."/>
            <person name="Tamura T."/>
        </authorList>
    </citation>
    <scope>NUCLEOTIDE SEQUENCE [LARGE SCALE GENOMIC DNA]</scope>
    <source>
        <strain evidence="2 3">NBRC 13062</strain>
    </source>
</reference>
<evidence type="ECO:0000256" key="1">
    <source>
        <dbReference type="SAM" id="MobiDB-lite"/>
    </source>
</evidence>
<sequence length="80" mass="8280">MPVALPESPESPQAVAETSTVQDSRSATSSRRSGTERVTAASRQGASRGVTNLGTPGQTRPAPQGPPPGTAIRVSLWVKR</sequence>
<evidence type="ECO:0000313" key="2">
    <source>
        <dbReference type="EMBL" id="GFN03542.1"/>
    </source>
</evidence>
<feature type="compositionally biased region" description="Polar residues" evidence="1">
    <location>
        <begin position="41"/>
        <end position="58"/>
    </location>
</feature>
<name>A0A7J0CM12_STRMI</name>
<proteinExistence type="predicted"/>
<comment type="caution">
    <text evidence="2">The sequence shown here is derived from an EMBL/GenBank/DDBJ whole genome shotgun (WGS) entry which is preliminary data.</text>
</comment>
<evidence type="ECO:0000313" key="3">
    <source>
        <dbReference type="Proteomes" id="UP000498740"/>
    </source>
</evidence>
<dbReference type="EMBL" id="BLWD01000001">
    <property type="protein sequence ID" value="GFN03542.1"/>
    <property type="molecule type" value="Genomic_DNA"/>
</dbReference>
<feature type="region of interest" description="Disordered" evidence="1">
    <location>
        <begin position="1"/>
        <end position="80"/>
    </location>
</feature>
<gene>
    <name evidence="2" type="ORF">Smic_20980</name>
</gene>